<feature type="transmembrane region" description="Helical" evidence="6">
    <location>
        <begin position="322"/>
        <end position="339"/>
    </location>
</feature>
<keyword evidence="2" id="KW-1003">Cell membrane</keyword>
<sequence>MVHTEKKTSPKLVEKALLIPFILVTALFFLWGFPNDLTNPMVEVFKNVLNISNVEASYVQLAFYGGYGTMAIPAALFIRKYSYKSSIVFGLFLFMVGSFLMYPAASMVNYSLFLVSFYILTFGLAFLETTANPMILELGDRQTATQRLNLSQAFNPMGALTGQVVARVFVVDRLETKIGVDASAATSTLSPEQKQQIMEHDLSIVSVPYIALGFVVLTIMLLFIFVKIENRKNDIEKLSLKSTLKKLFSNKNYYEGVLAQFFYVACQIMVWTFIYQYVTNLNASRGADEQLNATVYVVVSTLAFLSARWICTFLIRYINSARLMLVFALLGAVLCAGAILLNGMIGLYCLVGVSFAMSLMFPTIYGLSLKGMGDEAKLGSAGLILAIVGGALMPPLQGRIIDMGGTGLNDLNVLGFIPEVNFSFILPLLCLLLVALYSWRTLNRNKQTS</sequence>
<feature type="transmembrane region" description="Helical" evidence="6">
    <location>
        <begin position="85"/>
        <end position="104"/>
    </location>
</feature>
<dbReference type="NCBIfam" id="TIGR00885">
    <property type="entry name" value="fucP"/>
    <property type="match status" value="1"/>
</dbReference>
<feature type="transmembrane region" description="Helical" evidence="6">
    <location>
        <begin position="148"/>
        <end position="170"/>
    </location>
</feature>
<evidence type="ECO:0000256" key="6">
    <source>
        <dbReference type="SAM" id="Phobius"/>
    </source>
</evidence>
<feature type="transmembrane region" description="Helical" evidence="6">
    <location>
        <begin position="207"/>
        <end position="226"/>
    </location>
</feature>
<feature type="transmembrane region" description="Helical" evidence="6">
    <location>
        <begin position="378"/>
        <end position="396"/>
    </location>
</feature>
<organism evidence="7 8">
    <name type="scientific">Splendidivirga corallicola</name>
    <dbReference type="NCBI Taxonomy" id="3051826"/>
    <lineage>
        <taxon>Bacteria</taxon>
        <taxon>Pseudomonadati</taxon>
        <taxon>Bacteroidota</taxon>
        <taxon>Cytophagia</taxon>
        <taxon>Cytophagales</taxon>
        <taxon>Splendidivirgaceae</taxon>
        <taxon>Splendidivirga</taxon>
    </lineage>
</organism>
<gene>
    <name evidence="7" type="primary">fucP</name>
    <name evidence="7" type="ORF">QQ008_28855</name>
</gene>
<proteinExistence type="predicted"/>
<feature type="transmembrane region" description="Helical" evidence="6">
    <location>
        <begin position="12"/>
        <end position="33"/>
    </location>
</feature>
<evidence type="ECO:0000256" key="2">
    <source>
        <dbReference type="ARBA" id="ARBA00022475"/>
    </source>
</evidence>
<dbReference type="EMBL" id="JAUJEA010000018">
    <property type="protein sequence ID" value="MDN5205430.1"/>
    <property type="molecule type" value="Genomic_DNA"/>
</dbReference>
<keyword evidence="4 6" id="KW-1133">Transmembrane helix</keyword>
<feature type="transmembrane region" description="Helical" evidence="6">
    <location>
        <begin position="345"/>
        <end position="366"/>
    </location>
</feature>
<dbReference type="Gene3D" id="1.20.1250.20">
    <property type="entry name" value="MFS general substrate transporter like domains"/>
    <property type="match status" value="2"/>
</dbReference>
<reference evidence="7" key="1">
    <citation type="submission" date="2023-06" db="EMBL/GenBank/DDBJ databases">
        <title>Genomic of Parafulvivirga corallium.</title>
        <authorList>
            <person name="Wang G."/>
        </authorList>
    </citation>
    <scope>NUCLEOTIDE SEQUENCE</scope>
    <source>
        <strain evidence="7">BMA10</strain>
    </source>
</reference>
<dbReference type="PANTHER" id="PTHR43702:SF11">
    <property type="entry name" value="L-FUCOSE-PROTON SYMPORTER"/>
    <property type="match status" value="1"/>
</dbReference>
<dbReference type="InterPro" id="IPR011701">
    <property type="entry name" value="MFS"/>
</dbReference>
<evidence type="ECO:0000256" key="1">
    <source>
        <dbReference type="ARBA" id="ARBA00004429"/>
    </source>
</evidence>
<dbReference type="Pfam" id="PF07690">
    <property type="entry name" value="MFS_1"/>
    <property type="match status" value="1"/>
</dbReference>
<comment type="subcellular location">
    <subcellularLocation>
        <location evidence="1">Cell inner membrane</location>
        <topology evidence="1">Multi-pass membrane protein</topology>
    </subcellularLocation>
</comment>
<feature type="transmembrane region" description="Helical" evidence="6">
    <location>
        <begin position="110"/>
        <end position="127"/>
    </location>
</feature>
<keyword evidence="3 6" id="KW-0812">Transmembrane</keyword>
<evidence type="ECO:0000313" key="7">
    <source>
        <dbReference type="EMBL" id="MDN5205430.1"/>
    </source>
</evidence>
<keyword evidence="8" id="KW-1185">Reference proteome</keyword>
<feature type="transmembrane region" description="Helical" evidence="6">
    <location>
        <begin position="58"/>
        <end position="78"/>
    </location>
</feature>
<evidence type="ECO:0000313" key="8">
    <source>
        <dbReference type="Proteomes" id="UP001172082"/>
    </source>
</evidence>
<feature type="transmembrane region" description="Helical" evidence="6">
    <location>
        <begin position="294"/>
        <end position="315"/>
    </location>
</feature>
<evidence type="ECO:0000256" key="4">
    <source>
        <dbReference type="ARBA" id="ARBA00022989"/>
    </source>
</evidence>
<accession>A0ABT8KXD7</accession>
<dbReference type="Proteomes" id="UP001172082">
    <property type="component" value="Unassembled WGS sequence"/>
</dbReference>
<evidence type="ECO:0000256" key="5">
    <source>
        <dbReference type="ARBA" id="ARBA00023136"/>
    </source>
</evidence>
<feature type="transmembrane region" description="Helical" evidence="6">
    <location>
        <begin position="416"/>
        <end position="439"/>
    </location>
</feature>
<feature type="transmembrane region" description="Helical" evidence="6">
    <location>
        <begin position="253"/>
        <end position="274"/>
    </location>
</feature>
<dbReference type="SUPFAM" id="SSF103473">
    <property type="entry name" value="MFS general substrate transporter"/>
    <property type="match status" value="1"/>
</dbReference>
<name>A0ABT8KXD7_9BACT</name>
<dbReference type="CDD" id="cd17394">
    <property type="entry name" value="MFS_FucP_like"/>
    <property type="match status" value="1"/>
</dbReference>
<protein>
    <submittedName>
        <fullName evidence="7">L-fucose:H+ symporter permease</fullName>
    </submittedName>
</protein>
<dbReference type="RefSeq" id="WP_346755451.1">
    <property type="nucleotide sequence ID" value="NZ_JAUJEA010000018.1"/>
</dbReference>
<dbReference type="InterPro" id="IPR050375">
    <property type="entry name" value="MFS_TsgA-like"/>
</dbReference>
<keyword evidence="5 6" id="KW-0472">Membrane</keyword>
<dbReference type="PANTHER" id="PTHR43702">
    <property type="entry name" value="L-FUCOSE-PROTON SYMPORTER"/>
    <property type="match status" value="1"/>
</dbReference>
<dbReference type="InterPro" id="IPR005275">
    <property type="entry name" value="Lfuc_symporter_FucP"/>
</dbReference>
<comment type="caution">
    <text evidence="7">The sequence shown here is derived from an EMBL/GenBank/DDBJ whole genome shotgun (WGS) entry which is preliminary data.</text>
</comment>
<evidence type="ECO:0000256" key="3">
    <source>
        <dbReference type="ARBA" id="ARBA00022692"/>
    </source>
</evidence>
<dbReference type="InterPro" id="IPR036259">
    <property type="entry name" value="MFS_trans_sf"/>
</dbReference>